<dbReference type="Proteomes" id="UP000235145">
    <property type="component" value="Unassembled WGS sequence"/>
</dbReference>
<accession>A0A9R1VDD3</accession>
<dbReference type="EMBL" id="NBSK02000005">
    <property type="protein sequence ID" value="KAJ0204301.1"/>
    <property type="molecule type" value="Genomic_DNA"/>
</dbReference>
<evidence type="ECO:0000313" key="2">
    <source>
        <dbReference type="Proteomes" id="UP000235145"/>
    </source>
</evidence>
<dbReference type="AlphaFoldDB" id="A0A9R1VDD3"/>
<reference evidence="1 2" key="1">
    <citation type="journal article" date="2017" name="Nat. Commun.">
        <title>Genome assembly with in vitro proximity ligation data and whole-genome triplication in lettuce.</title>
        <authorList>
            <person name="Reyes-Chin-Wo S."/>
            <person name="Wang Z."/>
            <person name="Yang X."/>
            <person name="Kozik A."/>
            <person name="Arikit S."/>
            <person name="Song C."/>
            <person name="Xia L."/>
            <person name="Froenicke L."/>
            <person name="Lavelle D.O."/>
            <person name="Truco M.J."/>
            <person name="Xia R."/>
            <person name="Zhu S."/>
            <person name="Xu C."/>
            <person name="Xu H."/>
            <person name="Xu X."/>
            <person name="Cox K."/>
            <person name="Korf I."/>
            <person name="Meyers B.C."/>
            <person name="Michelmore R.W."/>
        </authorList>
    </citation>
    <scope>NUCLEOTIDE SEQUENCE [LARGE SCALE GENOMIC DNA]</scope>
    <source>
        <strain evidence="2">cv. Salinas</strain>
        <tissue evidence="1">Seedlings</tissue>
    </source>
</reference>
<comment type="caution">
    <text evidence="1">The sequence shown here is derived from an EMBL/GenBank/DDBJ whole genome shotgun (WGS) entry which is preliminary data.</text>
</comment>
<proteinExistence type="predicted"/>
<keyword evidence="2" id="KW-1185">Reference proteome</keyword>
<organism evidence="1 2">
    <name type="scientific">Lactuca sativa</name>
    <name type="common">Garden lettuce</name>
    <dbReference type="NCBI Taxonomy" id="4236"/>
    <lineage>
        <taxon>Eukaryota</taxon>
        <taxon>Viridiplantae</taxon>
        <taxon>Streptophyta</taxon>
        <taxon>Embryophyta</taxon>
        <taxon>Tracheophyta</taxon>
        <taxon>Spermatophyta</taxon>
        <taxon>Magnoliopsida</taxon>
        <taxon>eudicotyledons</taxon>
        <taxon>Gunneridae</taxon>
        <taxon>Pentapetalae</taxon>
        <taxon>asterids</taxon>
        <taxon>campanulids</taxon>
        <taxon>Asterales</taxon>
        <taxon>Asteraceae</taxon>
        <taxon>Cichorioideae</taxon>
        <taxon>Cichorieae</taxon>
        <taxon>Lactucinae</taxon>
        <taxon>Lactuca</taxon>
    </lineage>
</organism>
<gene>
    <name evidence="1" type="ORF">LSAT_V11C500298140</name>
</gene>
<evidence type="ECO:0000313" key="1">
    <source>
        <dbReference type="EMBL" id="KAJ0204301.1"/>
    </source>
</evidence>
<sequence length="81" mass="9195">MSPSPSPPPALRSAFSVNHELKKQKISETKAGINEVESLDILHFQKVHDYRLDSVKFSRLMISLGSVCNEKNFVLIIYHQV</sequence>
<name>A0A9R1VDD3_LACSA</name>
<protein>
    <submittedName>
        <fullName evidence="1">Uncharacterized protein</fullName>
    </submittedName>
</protein>